<comment type="caution">
    <text evidence="3">The sequence shown here is derived from an EMBL/GenBank/DDBJ whole genome shotgun (WGS) entry which is preliminary data.</text>
</comment>
<dbReference type="Pfam" id="PF23981">
    <property type="entry name" value="DUF7305"/>
    <property type="match status" value="1"/>
</dbReference>
<dbReference type="Pfam" id="PF23960">
    <property type="entry name" value="DUF7289"/>
    <property type="match status" value="1"/>
</dbReference>
<name>A0A368NCP8_9EURY</name>
<dbReference type="InterPro" id="IPR055713">
    <property type="entry name" value="DUF7289"/>
</dbReference>
<evidence type="ECO:0000313" key="4">
    <source>
        <dbReference type="Proteomes" id="UP000252189"/>
    </source>
</evidence>
<dbReference type="AlphaFoldDB" id="A0A368NCP8"/>
<accession>A0A368NCP8</accession>
<dbReference type="EMBL" id="QPHM01000001">
    <property type="protein sequence ID" value="RCU47079.1"/>
    <property type="molecule type" value="Genomic_DNA"/>
</dbReference>
<sequence length="651" mass="66172">MLIVALVVAGTTGVLVFGSDALGDVQDRASAGQAELAMSTVDSEVSEVALGYASARRVSLGGQGQATLDEDAGRITVERVGANATGPPLVNTTMGAIEYRAGGATVAYQGGGVWRGERGRTRMISPPEFHYRWGTGAGSDPTLTFPLVVLRGSASSSEALRFSDGPTRAAFPNASAGLENPLDAGSVRVTIRSDYYRAWADYFRTRTDADTVTVVDANRSVEVLLSVPTRGREVRNSIAARSPTVTVRGGATVDSYNSSEGTYAATRGENGSVYVGEDLVNAGSGTIYGDMRVDGDFEAGGGIDVEGELLVDGDADLSGGGVSVDEKVVAAGDLLLGGGGALDSPAVVGGRVVETGGGVTVNGDVRAGGDYLSADGSTLDGDAHVAGDFHPGNGQNIDGDVTAAGSFADAGVYPNVNGNVVENGPAPDLSDVSAARDLRPPDLRPIDRTIDARVATAAGSNDNAGSDAARIEAGNCGGADPACTLTNGTYYLDEMALSGGDSLTFDTSGGPIYLVVDGDVSTTGGSPVDVTGSNRVHVYAAGDYELRTDWTSVGDRGDQIWLYGTSGSTVTLQGGVDFYGVVYAPGNQDIAVRGGAEVYGGIVGGVSDVQGGTAVHYDTVLADQRPVLTDGGGAPVTFLHVSVNEIHVKDA</sequence>
<reference evidence="3 4" key="1">
    <citation type="submission" date="2018-07" db="EMBL/GenBank/DDBJ databases">
        <title>Genome sequences of Haloplanus salinus JCM 18368T.</title>
        <authorList>
            <person name="Kim Y.B."/>
            <person name="Roh S.W."/>
        </authorList>
    </citation>
    <scope>NUCLEOTIDE SEQUENCE [LARGE SCALE GENOMIC DNA]</scope>
    <source>
        <strain evidence="3 4">JCM 18368</strain>
    </source>
</reference>
<keyword evidence="4" id="KW-1185">Reference proteome</keyword>
<evidence type="ECO:0000256" key="1">
    <source>
        <dbReference type="SAM" id="MobiDB-lite"/>
    </source>
</evidence>
<evidence type="ECO:0000313" key="3">
    <source>
        <dbReference type="EMBL" id="RCU47079.1"/>
    </source>
</evidence>
<feature type="domain" description="DUF7305" evidence="2">
    <location>
        <begin position="442"/>
        <end position="623"/>
    </location>
</feature>
<proteinExistence type="predicted"/>
<evidence type="ECO:0000259" key="2">
    <source>
        <dbReference type="Pfam" id="PF23981"/>
    </source>
</evidence>
<gene>
    <name evidence="3" type="ORF">DU504_07050</name>
</gene>
<protein>
    <recommendedName>
        <fullName evidence="2">DUF7305 domain-containing protein</fullName>
    </recommendedName>
</protein>
<dbReference type="InterPro" id="IPR055729">
    <property type="entry name" value="DUF7305"/>
</dbReference>
<organism evidence="3 4">
    <name type="scientific">Haloplanus salinus</name>
    <dbReference type="NCBI Taxonomy" id="1126245"/>
    <lineage>
        <taxon>Archaea</taxon>
        <taxon>Methanobacteriati</taxon>
        <taxon>Methanobacteriota</taxon>
        <taxon>Stenosarchaea group</taxon>
        <taxon>Halobacteria</taxon>
        <taxon>Halobacteriales</taxon>
        <taxon>Haloferacaceae</taxon>
        <taxon>Haloplanus</taxon>
    </lineage>
</organism>
<feature type="region of interest" description="Disordered" evidence="1">
    <location>
        <begin position="422"/>
        <end position="444"/>
    </location>
</feature>
<feature type="compositionally biased region" description="Basic and acidic residues" evidence="1">
    <location>
        <begin position="434"/>
        <end position="444"/>
    </location>
</feature>
<dbReference type="Proteomes" id="UP000252189">
    <property type="component" value="Unassembled WGS sequence"/>
</dbReference>